<dbReference type="AlphaFoldDB" id="A0A7Y9YFJ4"/>
<evidence type="ECO:0000313" key="1">
    <source>
        <dbReference type="EMBL" id="NYI10332.1"/>
    </source>
</evidence>
<gene>
    <name evidence="1" type="ORF">BKA05_001847</name>
</gene>
<dbReference type="SUPFAM" id="SSF52980">
    <property type="entry name" value="Restriction endonuclease-like"/>
    <property type="match status" value="1"/>
</dbReference>
<reference evidence="1 2" key="1">
    <citation type="submission" date="2020-07" db="EMBL/GenBank/DDBJ databases">
        <title>Sequencing the genomes of 1000 actinobacteria strains.</title>
        <authorList>
            <person name="Klenk H.-P."/>
        </authorList>
    </citation>
    <scope>NUCLEOTIDE SEQUENCE [LARGE SCALE GENOMIC DNA]</scope>
    <source>
        <strain evidence="1 2">DSM 18248</strain>
    </source>
</reference>
<dbReference type="InterPro" id="IPR011335">
    <property type="entry name" value="Restrct_endonuc-II-like"/>
</dbReference>
<keyword evidence="2" id="KW-1185">Reference proteome</keyword>
<dbReference type="EMBL" id="JACBZI010000001">
    <property type="protein sequence ID" value="NYI10332.1"/>
    <property type="molecule type" value="Genomic_DNA"/>
</dbReference>
<name>A0A7Y9YFJ4_9ACTN</name>
<evidence type="ECO:0000313" key="2">
    <source>
        <dbReference type="Proteomes" id="UP000537326"/>
    </source>
</evidence>
<protein>
    <recommendedName>
        <fullName evidence="3">Transcriptional regulator, AbiEi antitoxin, Type IV TA system</fullName>
    </recommendedName>
</protein>
<dbReference type="Gene3D" id="3.40.960.10">
    <property type="entry name" value="VSR Endonuclease"/>
    <property type="match status" value="1"/>
</dbReference>
<accession>A0A7Y9YFJ4</accession>
<proteinExistence type="predicted"/>
<evidence type="ECO:0008006" key="3">
    <source>
        <dbReference type="Google" id="ProtNLM"/>
    </source>
</evidence>
<comment type="caution">
    <text evidence="1">The sequence shown here is derived from an EMBL/GenBank/DDBJ whole genome shotgun (WGS) entry which is preliminary data.</text>
</comment>
<dbReference type="Proteomes" id="UP000537326">
    <property type="component" value="Unassembled WGS sequence"/>
</dbReference>
<dbReference type="RefSeq" id="WP_179531193.1">
    <property type="nucleotide sequence ID" value="NZ_BAAAPP010000003.1"/>
</dbReference>
<organism evidence="1 2">
    <name type="scientific">Nocardioides marinus</name>
    <dbReference type="NCBI Taxonomy" id="374514"/>
    <lineage>
        <taxon>Bacteria</taxon>
        <taxon>Bacillati</taxon>
        <taxon>Actinomycetota</taxon>
        <taxon>Actinomycetes</taxon>
        <taxon>Propionibacteriales</taxon>
        <taxon>Nocardioidaceae</taxon>
        <taxon>Nocardioides</taxon>
    </lineage>
</organism>
<sequence length="311" mass="35020">MLEHLASPLGVLLRRDMVAAGLDDRAILHRKRAGQIVPLRHGAYALATAWQAADGRTRHLMLSEAVLELFRDDVALSHVSAAIAYGAPDWQVPLGEAHLTSLHRIGERNRARVRHHRGELGVLDVTRSEGHWITTPTRTALDTASILTRDAAACVLDWFIEQGTTSLPELRATLDARDAWRDHLDLTYKLSLAAAGSQSVGETRSRLLFGDHGLPSPVLQLEIHEPGGRLVGIVDFAWPEHRLIVEFDGREKYHRHRRPGETIEQMVLREKAREDRIRELTGWTVVRITWADLVRPDLLVARLRRFMARAA</sequence>